<dbReference type="InterPro" id="IPR056920">
    <property type="entry name" value="PRTase-CE"/>
</dbReference>
<organism evidence="2 3">
    <name type="scientific">Listeria newyorkensis</name>
    <dbReference type="NCBI Taxonomy" id="1497681"/>
    <lineage>
        <taxon>Bacteria</taxon>
        <taxon>Bacillati</taxon>
        <taxon>Bacillota</taxon>
        <taxon>Bacilli</taxon>
        <taxon>Bacillales</taxon>
        <taxon>Listeriaceae</taxon>
        <taxon>Listeria</taxon>
    </lineage>
</organism>
<dbReference type="EMBL" id="MPDH01000002">
    <property type="protein sequence ID" value="PNP94416.1"/>
    <property type="molecule type" value="Genomic_DNA"/>
</dbReference>
<dbReference type="InterPro" id="IPR000836">
    <property type="entry name" value="PRTase_dom"/>
</dbReference>
<evidence type="ECO:0000313" key="3">
    <source>
        <dbReference type="Proteomes" id="UP000236500"/>
    </source>
</evidence>
<proteinExistence type="predicted"/>
<dbReference type="SUPFAM" id="SSF53271">
    <property type="entry name" value="PRTase-like"/>
    <property type="match status" value="1"/>
</dbReference>
<accession>A0ABX4XWX5</accession>
<comment type="caution">
    <text evidence="2">The sequence shown here is derived from an EMBL/GenBank/DDBJ whole genome shotgun (WGS) entry which is preliminary data.</text>
</comment>
<sequence>MRDKGESLQVDEYIRIRNLIERKGWGATSSNGSMFIKRAISLYSKLDTKQRDSFLGLLEQFDFYQIKDYENFLVDIYSQMRWGIEGLEKILIIPLEKQGELNLKSGSLVAYLFRTTLIKYIDERFFENKSLVIKVKHRLTIEDVNEYAENPNARIVFVDDFIGTGRSTTEVIKSYKLMGLNEENVLVLTFICLQASIDRFNTCKFRFMYSTKGKTLSDVFSEKADLEEKRMLFKQISKKINSPKGYMSGYNKSEALLATIRTPNNTLPFFWRDNKQKKIQSLFPR</sequence>
<feature type="domain" description="PRTase-CE" evidence="1">
    <location>
        <begin position="51"/>
        <end position="285"/>
    </location>
</feature>
<keyword evidence="3" id="KW-1185">Reference proteome</keyword>
<gene>
    <name evidence="2" type="ORF">BMT55_02710</name>
</gene>
<name>A0ABX4XWX5_9LIST</name>
<dbReference type="CDD" id="cd06223">
    <property type="entry name" value="PRTases_typeI"/>
    <property type="match status" value="1"/>
</dbReference>
<evidence type="ECO:0000313" key="2">
    <source>
        <dbReference type="EMBL" id="PNP94416.1"/>
    </source>
</evidence>
<evidence type="ECO:0000259" key="1">
    <source>
        <dbReference type="Pfam" id="PF24390"/>
    </source>
</evidence>
<dbReference type="Pfam" id="PF24390">
    <property type="entry name" value="PRTase-CE"/>
    <property type="match status" value="1"/>
</dbReference>
<protein>
    <recommendedName>
        <fullName evidence="1">PRTase-CE domain-containing protein</fullName>
    </recommendedName>
</protein>
<reference evidence="2 3" key="1">
    <citation type="submission" date="2016-11" db="EMBL/GenBank/DDBJ databases">
        <title>Whole Genome Sequence of Listeria newyorkensis.</title>
        <authorList>
            <person name="Frink S."/>
            <person name="Morales C."/>
            <person name="Kiang D."/>
        </authorList>
    </citation>
    <scope>NUCLEOTIDE SEQUENCE [LARGE SCALE GENOMIC DNA]</scope>
    <source>
        <strain evidence="2 3">F1604011-044</strain>
    </source>
</reference>
<dbReference type="RefSeq" id="WP_036094777.1">
    <property type="nucleotide sequence ID" value="NZ_BJEY01000003.1"/>
</dbReference>
<dbReference type="Proteomes" id="UP000236500">
    <property type="component" value="Unassembled WGS sequence"/>
</dbReference>
<dbReference type="InterPro" id="IPR029057">
    <property type="entry name" value="PRTase-like"/>
</dbReference>